<keyword evidence="4" id="KW-1185">Reference proteome</keyword>
<gene>
    <name evidence="3" type="ORF">CLV57_1549</name>
</gene>
<dbReference type="Gene3D" id="3.40.50.2000">
    <property type="entry name" value="Glycogen Phosphorylase B"/>
    <property type="match status" value="2"/>
</dbReference>
<dbReference type="InterPro" id="IPR002201">
    <property type="entry name" value="Glyco_trans_9"/>
</dbReference>
<evidence type="ECO:0000256" key="2">
    <source>
        <dbReference type="ARBA" id="ARBA00022679"/>
    </source>
</evidence>
<name>A0A2H9VUN6_9SPHI</name>
<keyword evidence="2 3" id="KW-0808">Transferase</keyword>
<accession>A0A2H9VUN6</accession>
<proteinExistence type="predicted"/>
<dbReference type="InterPro" id="IPR051199">
    <property type="entry name" value="LPS_LOS_Heptosyltrfase"/>
</dbReference>
<dbReference type="PANTHER" id="PTHR30160">
    <property type="entry name" value="TETRAACYLDISACCHARIDE 4'-KINASE-RELATED"/>
    <property type="match status" value="1"/>
</dbReference>
<evidence type="ECO:0000313" key="4">
    <source>
        <dbReference type="Proteomes" id="UP000242687"/>
    </source>
</evidence>
<dbReference type="GO" id="GO:0008713">
    <property type="term" value="F:ADP-heptose-lipopolysaccharide heptosyltransferase activity"/>
    <property type="evidence" value="ECO:0007669"/>
    <property type="project" value="TreeGrafter"/>
</dbReference>
<dbReference type="RefSeq" id="WP_100340726.1">
    <property type="nucleotide sequence ID" value="NZ_PGFJ01000001.1"/>
</dbReference>
<evidence type="ECO:0000256" key="1">
    <source>
        <dbReference type="ARBA" id="ARBA00022676"/>
    </source>
</evidence>
<sequence>MSTPRHILVMRFSAMGDVAMTVPVIKALLNQHPDVVVTFVSRAGFRQFFADIPRLNYFAVDLNGEHKDFPGILKLSKQLKAQGKYAAVADLHNNLRSNILGFLFKFSGVRVKQVDKGRNEKKLLTRFPDKVLKPLKRTVQRYADVFTELGFPVVLDNQLIRSEQSLPTAVKELFGEKQMAWIGVAPFAQHVGKIYPPEKMETVLRLLQQCQVKVFLFGGSPREKEICEQWEKDFTNVISTVNRLNMQLELQLISNLNVMLSMDSAGMHLASLCGVPAVSVWGATHHFAGFLGYGQSEENIVADDLECRPCSIYGNKPCFRKDYACMHNIMPDVIVNKLLKFV</sequence>
<dbReference type="AlphaFoldDB" id="A0A2H9VUN6"/>
<organism evidence="3 4">
    <name type="scientific">Mucilaginibacter auburnensis</name>
    <dbReference type="NCBI Taxonomy" id="1457233"/>
    <lineage>
        <taxon>Bacteria</taxon>
        <taxon>Pseudomonadati</taxon>
        <taxon>Bacteroidota</taxon>
        <taxon>Sphingobacteriia</taxon>
        <taxon>Sphingobacteriales</taxon>
        <taxon>Sphingobacteriaceae</taxon>
        <taxon>Mucilaginibacter</taxon>
    </lineage>
</organism>
<dbReference type="SUPFAM" id="SSF53756">
    <property type="entry name" value="UDP-Glycosyltransferase/glycogen phosphorylase"/>
    <property type="match status" value="1"/>
</dbReference>
<dbReference type="CDD" id="cd03789">
    <property type="entry name" value="GT9_LPS_heptosyltransferase"/>
    <property type="match status" value="1"/>
</dbReference>
<dbReference type="Pfam" id="PF01075">
    <property type="entry name" value="Glyco_transf_9"/>
    <property type="match status" value="1"/>
</dbReference>
<evidence type="ECO:0000313" key="3">
    <source>
        <dbReference type="EMBL" id="PJJ84536.1"/>
    </source>
</evidence>
<keyword evidence="1" id="KW-0328">Glycosyltransferase</keyword>
<dbReference type="PANTHER" id="PTHR30160:SF22">
    <property type="entry name" value="LIPOPOLYSACCHARIDE CORE BIOSYNTHESIS PROTEIN"/>
    <property type="match status" value="1"/>
</dbReference>
<dbReference type="Proteomes" id="UP000242687">
    <property type="component" value="Unassembled WGS sequence"/>
</dbReference>
<protein>
    <submittedName>
        <fullName evidence="3">ADP-heptose:LPS heptosyltransferase</fullName>
    </submittedName>
</protein>
<dbReference type="GO" id="GO:0009244">
    <property type="term" value="P:lipopolysaccharide core region biosynthetic process"/>
    <property type="evidence" value="ECO:0007669"/>
    <property type="project" value="TreeGrafter"/>
</dbReference>
<dbReference type="EMBL" id="PGFJ01000001">
    <property type="protein sequence ID" value="PJJ84536.1"/>
    <property type="molecule type" value="Genomic_DNA"/>
</dbReference>
<reference evidence="3 4" key="1">
    <citation type="submission" date="2017-11" db="EMBL/GenBank/DDBJ databases">
        <title>Genomic Encyclopedia of Archaeal and Bacterial Type Strains, Phase II (KMG-II): From Individual Species to Whole Genera.</title>
        <authorList>
            <person name="Goeker M."/>
        </authorList>
    </citation>
    <scope>NUCLEOTIDE SEQUENCE [LARGE SCALE GENOMIC DNA]</scope>
    <source>
        <strain evidence="3 4">DSM 28175</strain>
    </source>
</reference>
<comment type="caution">
    <text evidence="3">The sequence shown here is derived from an EMBL/GenBank/DDBJ whole genome shotgun (WGS) entry which is preliminary data.</text>
</comment>
<dbReference type="GO" id="GO:0005829">
    <property type="term" value="C:cytosol"/>
    <property type="evidence" value="ECO:0007669"/>
    <property type="project" value="TreeGrafter"/>
</dbReference>
<dbReference type="OrthoDB" id="9768048at2"/>